<feature type="region of interest" description="Disordered" evidence="1">
    <location>
        <begin position="101"/>
        <end position="164"/>
    </location>
</feature>
<organism evidence="2 3">
    <name type="scientific">Neolentinus lepideus HHB14362 ss-1</name>
    <dbReference type="NCBI Taxonomy" id="1314782"/>
    <lineage>
        <taxon>Eukaryota</taxon>
        <taxon>Fungi</taxon>
        <taxon>Dikarya</taxon>
        <taxon>Basidiomycota</taxon>
        <taxon>Agaricomycotina</taxon>
        <taxon>Agaricomycetes</taxon>
        <taxon>Gloeophyllales</taxon>
        <taxon>Gloeophyllaceae</taxon>
        <taxon>Neolentinus</taxon>
    </lineage>
</organism>
<reference evidence="2 3" key="1">
    <citation type="journal article" date="2016" name="Mol. Biol. Evol.">
        <title>Comparative Genomics of Early-Diverging Mushroom-Forming Fungi Provides Insights into the Origins of Lignocellulose Decay Capabilities.</title>
        <authorList>
            <person name="Nagy L.G."/>
            <person name="Riley R."/>
            <person name="Tritt A."/>
            <person name="Adam C."/>
            <person name="Daum C."/>
            <person name="Floudas D."/>
            <person name="Sun H."/>
            <person name="Yadav J.S."/>
            <person name="Pangilinan J."/>
            <person name="Larsson K.H."/>
            <person name="Matsuura K."/>
            <person name="Barry K."/>
            <person name="Labutti K."/>
            <person name="Kuo R."/>
            <person name="Ohm R.A."/>
            <person name="Bhattacharya S.S."/>
            <person name="Shirouzu T."/>
            <person name="Yoshinaga Y."/>
            <person name="Martin F.M."/>
            <person name="Grigoriev I.V."/>
            <person name="Hibbett D.S."/>
        </authorList>
    </citation>
    <scope>NUCLEOTIDE SEQUENCE [LARGE SCALE GENOMIC DNA]</scope>
    <source>
        <strain evidence="2 3">HHB14362 ss-1</strain>
    </source>
</reference>
<feature type="compositionally biased region" description="Low complexity" evidence="1">
    <location>
        <begin position="695"/>
        <end position="711"/>
    </location>
</feature>
<protein>
    <submittedName>
        <fullName evidence="2">Uncharacterized protein</fullName>
    </submittedName>
</protein>
<dbReference type="Proteomes" id="UP000076761">
    <property type="component" value="Unassembled WGS sequence"/>
</dbReference>
<dbReference type="InParanoid" id="A0A165P0S7"/>
<feature type="compositionally biased region" description="Basic and acidic residues" evidence="1">
    <location>
        <begin position="101"/>
        <end position="112"/>
    </location>
</feature>
<feature type="compositionally biased region" description="Basic and acidic residues" evidence="1">
    <location>
        <begin position="742"/>
        <end position="753"/>
    </location>
</feature>
<evidence type="ECO:0000313" key="3">
    <source>
        <dbReference type="Proteomes" id="UP000076761"/>
    </source>
</evidence>
<sequence>MRRLVSVFQKRSDKSESGDGSEASAPRTTRKISSRLLNTSHITVSTERPGFAPANCSSSSSSGSASLQTPEDDAGPYALQDAPKKVLMSWLGRRKTGVSKKLDAPSIRDWESTRPPVPALYQPPLSHLSSAQQHAEDSEDDTYSEESDGEVHATIDPSSLDVTSSALSSSRNKLLSLVSSKLTPPFSPPPCLHPPSGPLFPRSCNPAGALPFQDSAESTMHKSVLLCRLRLNNLSRSEALSIAPFASKVVERPKHKTPTAFPETEAAVEAQRVERFSEGLRRWACRPCFEERTVVWEPNAAGRFDISWHRVTGNGKGYGVASLEFSEGLEVLAGLLEEEPLQSPISPVAVSDLAEDVRAPSTALSSFPHVSGGFESSNKLILPSSSVFDKGNTPSLVIPLPAPLSIPSSPSTAPTSPVSPMPSYHRRVSFDSADAKSPSVPMMPKDLYAEDVADRIPLGYALRVKKQREHKARFLQEEKQRRVLEEKKKMDEERRKHEEEKLKWEKERKAWEEERKAMEEERRRKKFKEEVVAARMRREEDRSGARRVSVVEDDKKEVPRARRESSRQRPNRQASDSYLNTPSLPRPASVAESHHRPASMYSLNRGVSTEDVRLKDRGRKPSRRQSAASDAEVSSIPTVPLSTWSMYGMPAVPPIPMMTMSPYVASPYVDNTPLLPPNAPFMSQGFGRGNRSRSRSGSNSPRDSSPSSHSSSRSRPHSTRSNNSTNRAPQVQVESSSSRAVSDSHRGHERRSSGGDSSSRLSIPRSTLGSQRRSNSGSDVERRYSSLHGQSTSSPSTSSRPMMVSTASWSGPWFAQPTMAPMPMYGGSPGFVTPPMPMMTPGMPQARPSPNNQRQSIIF</sequence>
<name>A0A165P0S7_9AGAM</name>
<feature type="region of interest" description="Disordered" evidence="1">
    <location>
        <begin position="1"/>
        <end position="80"/>
    </location>
</feature>
<dbReference type="OrthoDB" id="3270600at2759"/>
<proteinExistence type="predicted"/>
<feature type="compositionally biased region" description="Polar residues" evidence="1">
    <location>
        <begin position="764"/>
        <end position="778"/>
    </location>
</feature>
<keyword evidence="3" id="KW-1185">Reference proteome</keyword>
<feature type="compositionally biased region" description="Basic and acidic residues" evidence="1">
    <location>
        <begin position="487"/>
        <end position="567"/>
    </location>
</feature>
<evidence type="ECO:0000313" key="2">
    <source>
        <dbReference type="EMBL" id="KZT20368.1"/>
    </source>
</evidence>
<feature type="compositionally biased region" description="Polar residues" evidence="1">
    <location>
        <begin position="35"/>
        <end position="46"/>
    </location>
</feature>
<evidence type="ECO:0000256" key="1">
    <source>
        <dbReference type="SAM" id="MobiDB-lite"/>
    </source>
</evidence>
<gene>
    <name evidence="2" type="ORF">NEOLEDRAFT_1245251</name>
</gene>
<feature type="compositionally biased region" description="Acidic residues" evidence="1">
    <location>
        <begin position="137"/>
        <end position="148"/>
    </location>
</feature>
<feature type="compositionally biased region" description="Polar residues" evidence="1">
    <location>
        <begin position="571"/>
        <end position="583"/>
    </location>
</feature>
<feature type="compositionally biased region" description="Low complexity" evidence="1">
    <location>
        <begin position="786"/>
        <end position="805"/>
    </location>
</feature>
<feature type="compositionally biased region" description="Polar residues" evidence="1">
    <location>
        <begin position="848"/>
        <end position="859"/>
    </location>
</feature>
<feature type="region of interest" description="Disordered" evidence="1">
    <location>
        <begin position="679"/>
        <end position="805"/>
    </location>
</feature>
<feature type="region of interest" description="Disordered" evidence="1">
    <location>
        <begin position="839"/>
        <end position="859"/>
    </location>
</feature>
<dbReference type="AlphaFoldDB" id="A0A165P0S7"/>
<dbReference type="STRING" id="1314782.A0A165P0S7"/>
<feature type="compositionally biased region" description="Low complexity" evidence="1">
    <location>
        <begin position="57"/>
        <end position="66"/>
    </location>
</feature>
<feature type="region of interest" description="Disordered" evidence="1">
    <location>
        <begin position="487"/>
        <end position="635"/>
    </location>
</feature>
<dbReference type="EMBL" id="KV425621">
    <property type="protein sequence ID" value="KZT20368.1"/>
    <property type="molecule type" value="Genomic_DNA"/>
</dbReference>
<accession>A0A165P0S7</accession>